<dbReference type="InterPro" id="IPR036390">
    <property type="entry name" value="WH_DNA-bd_sf"/>
</dbReference>
<evidence type="ECO:0000259" key="1">
    <source>
        <dbReference type="Pfam" id="PF13173"/>
    </source>
</evidence>
<dbReference type="Pfam" id="PF13635">
    <property type="entry name" value="DUF4143"/>
    <property type="match status" value="1"/>
</dbReference>
<dbReference type="InterPro" id="IPR036388">
    <property type="entry name" value="WH-like_DNA-bd_sf"/>
</dbReference>
<evidence type="ECO:0008006" key="5">
    <source>
        <dbReference type="Google" id="ProtNLM"/>
    </source>
</evidence>
<dbReference type="OrthoDB" id="128089at2"/>
<evidence type="ECO:0000313" key="4">
    <source>
        <dbReference type="Proteomes" id="UP000199475"/>
    </source>
</evidence>
<name>A0A1G9HJH4_9ACTN</name>
<dbReference type="PANTHER" id="PTHR43566">
    <property type="entry name" value="CONSERVED PROTEIN"/>
    <property type="match status" value="1"/>
</dbReference>
<feature type="domain" description="AAA" evidence="1">
    <location>
        <begin position="22"/>
        <end position="141"/>
    </location>
</feature>
<gene>
    <name evidence="3" type="ORF">SAMN04488242_0354</name>
</gene>
<dbReference type="SUPFAM" id="SSF46785">
    <property type="entry name" value="Winged helix' DNA-binding domain"/>
    <property type="match status" value="1"/>
</dbReference>
<reference evidence="3 4" key="1">
    <citation type="submission" date="2016-10" db="EMBL/GenBank/DDBJ databases">
        <authorList>
            <person name="de Groot N.N."/>
        </authorList>
    </citation>
    <scope>NUCLEOTIDE SEQUENCE [LARGE SCALE GENOMIC DNA]</scope>
    <source>
        <strain evidence="3 4">CGMCC 1.9159</strain>
    </source>
</reference>
<organism evidence="3 4">
    <name type="scientific">Tessaracoccus oleiagri</name>
    <dbReference type="NCBI Taxonomy" id="686624"/>
    <lineage>
        <taxon>Bacteria</taxon>
        <taxon>Bacillati</taxon>
        <taxon>Actinomycetota</taxon>
        <taxon>Actinomycetes</taxon>
        <taxon>Propionibacteriales</taxon>
        <taxon>Propionibacteriaceae</taxon>
        <taxon>Tessaracoccus</taxon>
    </lineage>
</organism>
<keyword evidence="4" id="KW-1185">Reference proteome</keyword>
<proteinExistence type="predicted"/>
<dbReference type="PANTHER" id="PTHR43566:SF2">
    <property type="entry name" value="DUF4143 DOMAIN-CONTAINING PROTEIN"/>
    <property type="match status" value="1"/>
</dbReference>
<evidence type="ECO:0000259" key="2">
    <source>
        <dbReference type="Pfam" id="PF13635"/>
    </source>
</evidence>
<dbReference type="InterPro" id="IPR041682">
    <property type="entry name" value="AAA_14"/>
</dbReference>
<evidence type="ECO:0000313" key="3">
    <source>
        <dbReference type="EMBL" id="SDL13131.1"/>
    </source>
</evidence>
<protein>
    <recommendedName>
        <fullName evidence="5">AAA+ ATPase domain-containing protein</fullName>
    </recommendedName>
</protein>
<dbReference type="Pfam" id="PF13173">
    <property type="entry name" value="AAA_14"/>
    <property type="match status" value="1"/>
</dbReference>
<dbReference type="RefSeq" id="WP_093248394.1">
    <property type="nucleotide sequence ID" value="NZ_FNGP01000001.1"/>
</dbReference>
<dbReference type="Gene3D" id="1.10.10.10">
    <property type="entry name" value="Winged helix-like DNA-binding domain superfamily/Winged helix DNA-binding domain"/>
    <property type="match status" value="1"/>
</dbReference>
<dbReference type="STRING" id="686624.SAMN04488242_0354"/>
<dbReference type="InterPro" id="IPR027417">
    <property type="entry name" value="P-loop_NTPase"/>
</dbReference>
<accession>A0A1G9HJH4</accession>
<dbReference type="InterPro" id="IPR025420">
    <property type="entry name" value="DUF4143"/>
</dbReference>
<dbReference type="SUPFAM" id="SSF52540">
    <property type="entry name" value="P-loop containing nucleoside triphosphate hydrolases"/>
    <property type="match status" value="1"/>
</dbReference>
<feature type="domain" description="DUF4143" evidence="2">
    <location>
        <begin position="205"/>
        <end position="369"/>
    </location>
</feature>
<sequence length="436" mass="47192">MTLDRIVARRASVLLRQLVADEPVIALHGPRSVGKSTVLRGFAAEAGGTVLDLDDIEVRDAVVGNLAAVVGQPTPVCVDEYQRVPEILDALKARLNREGSLPGTAVITGSTRQDALPTTAQALTGRLHSLTIWPLSQGEILGVREDLLETFVLDPQGVVKNVPSSSTARGEYVERVCAGGFPLALRRQSATRARWFDAFVRASVERDALELSRIRERQAMTDLLGLVAAQTGQMLNVSAAADKLGVSRATAENHLRLLEDLFLVVRLPAWGKTLRSRVSVTPKVHVVDSGLAARLLRLTPDKLGGLDPASLTDFGHLLETFVVGEIRKQASWLAEPVTLGHWRTSDGAEVDLVLEYDDGSVIAFEVKASERAPGPDFRGLAQLRDALGKRFVGGVIFTTGTRSYTFDDRLHVMPIDRLWTPVALQSTSDAAPGRDL</sequence>
<dbReference type="EMBL" id="FNGP01000001">
    <property type="protein sequence ID" value="SDL13131.1"/>
    <property type="molecule type" value="Genomic_DNA"/>
</dbReference>
<dbReference type="Proteomes" id="UP000199475">
    <property type="component" value="Unassembled WGS sequence"/>
</dbReference>
<dbReference type="AlphaFoldDB" id="A0A1G9HJH4"/>